<dbReference type="Pfam" id="PF21351">
    <property type="entry name" value="TetR_C_41"/>
    <property type="match status" value="1"/>
</dbReference>
<proteinExistence type="predicted"/>
<dbReference type="InterPro" id="IPR001647">
    <property type="entry name" value="HTH_TetR"/>
</dbReference>
<evidence type="ECO:0000256" key="3">
    <source>
        <dbReference type="ARBA" id="ARBA00023163"/>
    </source>
</evidence>
<sequence length="189" mass="20288">MRRTQEDRTRATRAALLTAARSLFAEKGYAAVPAEEIVTAAGVTRGALQHQFGDKRALFQAVFEELETELTARIATVTATGTWPALEEGITIFLDACELPGVRRIALLDAPAVLGWETWRQIEARHGLGLIEAALTQAMAEGLIRPQPAGVLARILLGAAIETALLIGAGHPRPEAEQALLTLLRGLHT</sequence>
<dbReference type="InterPro" id="IPR009057">
    <property type="entry name" value="Homeodomain-like_sf"/>
</dbReference>
<organism evidence="6 7">
    <name type="scientific">Planobispora siamensis</name>
    <dbReference type="NCBI Taxonomy" id="936338"/>
    <lineage>
        <taxon>Bacteria</taxon>
        <taxon>Bacillati</taxon>
        <taxon>Actinomycetota</taxon>
        <taxon>Actinomycetes</taxon>
        <taxon>Streptosporangiales</taxon>
        <taxon>Streptosporangiaceae</taxon>
        <taxon>Planobispora</taxon>
    </lineage>
</organism>
<comment type="caution">
    <text evidence="6">The sequence shown here is derived from an EMBL/GenBank/DDBJ whole genome shotgun (WGS) entry which is preliminary data.</text>
</comment>
<gene>
    <name evidence="6" type="ORF">Psi01_45170</name>
</gene>
<dbReference type="SUPFAM" id="SSF46689">
    <property type="entry name" value="Homeodomain-like"/>
    <property type="match status" value="1"/>
</dbReference>
<dbReference type="EMBL" id="BOOJ01000036">
    <property type="protein sequence ID" value="GIH93887.1"/>
    <property type="molecule type" value="Genomic_DNA"/>
</dbReference>
<evidence type="ECO:0000259" key="5">
    <source>
        <dbReference type="PROSITE" id="PS50977"/>
    </source>
</evidence>
<dbReference type="Pfam" id="PF00440">
    <property type="entry name" value="TetR_N"/>
    <property type="match status" value="1"/>
</dbReference>
<evidence type="ECO:0000256" key="4">
    <source>
        <dbReference type="PROSITE-ProRule" id="PRU00335"/>
    </source>
</evidence>
<dbReference type="PROSITE" id="PS50977">
    <property type="entry name" value="HTH_TETR_2"/>
    <property type="match status" value="1"/>
</dbReference>
<evidence type="ECO:0000313" key="7">
    <source>
        <dbReference type="Proteomes" id="UP000619788"/>
    </source>
</evidence>
<keyword evidence="7" id="KW-1185">Reference proteome</keyword>
<dbReference type="RefSeq" id="WP_204066033.1">
    <property type="nucleotide sequence ID" value="NZ_BOOJ01000036.1"/>
</dbReference>
<dbReference type="Proteomes" id="UP000619788">
    <property type="component" value="Unassembled WGS sequence"/>
</dbReference>
<protein>
    <submittedName>
        <fullName evidence="6">TetR family transcriptional regulator</fullName>
    </submittedName>
</protein>
<dbReference type="PRINTS" id="PR00455">
    <property type="entry name" value="HTHTETR"/>
</dbReference>
<dbReference type="Gene3D" id="1.10.357.10">
    <property type="entry name" value="Tetracycline Repressor, domain 2"/>
    <property type="match status" value="1"/>
</dbReference>
<keyword evidence="3" id="KW-0804">Transcription</keyword>
<dbReference type="GO" id="GO:0003700">
    <property type="term" value="F:DNA-binding transcription factor activity"/>
    <property type="evidence" value="ECO:0007669"/>
    <property type="project" value="TreeGrafter"/>
</dbReference>
<dbReference type="InterPro" id="IPR050109">
    <property type="entry name" value="HTH-type_TetR-like_transc_reg"/>
</dbReference>
<dbReference type="GO" id="GO:0000976">
    <property type="term" value="F:transcription cis-regulatory region binding"/>
    <property type="evidence" value="ECO:0007669"/>
    <property type="project" value="TreeGrafter"/>
</dbReference>
<reference evidence="6 7" key="1">
    <citation type="submission" date="2021-01" db="EMBL/GenBank/DDBJ databases">
        <title>Whole genome shotgun sequence of Planobispora siamensis NBRC 107568.</title>
        <authorList>
            <person name="Komaki H."/>
            <person name="Tamura T."/>
        </authorList>
    </citation>
    <scope>NUCLEOTIDE SEQUENCE [LARGE SCALE GENOMIC DNA]</scope>
    <source>
        <strain evidence="6 7">NBRC 107568</strain>
    </source>
</reference>
<dbReference type="PANTHER" id="PTHR30055:SF234">
    <property type="entry name" value="HTH-TYPE TRANSCRIPTIONAL REGULATOR BETI"/>
    <property type="match status" value="1"/>
</dbReference>
<evidence type="ECO:0000313" key="6">
    <source>
        <dbReference type="EMBL" id="GIH93887.1"/>
    </source>
</evidence>
<evidence type="ECO:0000256" key="1">
    <source>
        <dbReference type="ARBA" id="ARBA00023015"/>
    </source>
</evidence>
<evidence type="ECO:0000256" key="2">
    <source>
        <dbReference type="ARBA" id="ARBA00023125"/>
    </source>
</evidence>
<dbReference type="AlphaFoldDB" id="A0A8J3WMX6"/>
<keyword evidence="1" id="KW-0805">Transcription regulation</keyword>
<keyword evidence="2 4" id="KW-0238">DNA-binding</keyword>
<dbReference type="PANTHER" id="PTHR30055">
    <property type="entry name" value="HTH-TYPE TRANSCRIPTIONAL REGULATOR RUTR"/>
    <property type="match status" value="1"/>
</dbReference>
<feature type="DNA-binding region" description="H-T-H motif" evidence="4">
    <location>
        <begin position="33"/>
        <end position="52"/>
    </location>
</feature>
<name>A0A8J3WMX6_9ACTN</name>
<accession>A0A8J3WMX6</accession>
<dbReference type="InterPro" id="IPR049484">
    <property type="entry name" value="Rv0078-like_C"/>
</dbReference>
<feature type="domain" description="HTH tetR-type" evidence="5">
    <location>
        <begin position="10"/>
        <end position="70"/>
    </location>
</feature>